<dbReference type="Proteomes" id="UP000678513">
    <property type="component" value="Chromosome"/>
</dbReference>
<gene>
    <name evidence="4" type="ORF">J5A65_07305</name>
</gene>
<dbReference type="InterPro" id="IPR036291">
    <property type="entry name" value="NAD(P)-bd_dom_sf"/>
</dbReference>
<evidence type="ECO:0000256" key="2">
    <source>
        <dbReference type="ARBA" id="ARBA00023141"/>
    </source>
</evidence>
<organism evidence="4 5">
    <name type="scientific">Arachnia rubra</name>
    <dbReference type="NCBI Taxonomy" id="1547448"/>
    <lineage>
        <taxon>Bacteria</taxon>
        <taxon>Bacillati</taxon>
        <taxon>Actinomycetota</taxon>
        <taxon>Actinomycetes</taxon>
        <taxon>Propionibacteriales</taxon>
        <taxon>Propionibacteriaceae</taxon>
        <taxon>Arachnia</taxon>
    </lineage>
</organism>
<dbReference type="InterPro" id="IPR013708">
    <property type="entry name" value="Shikimate_DH-bd_N"/>
</dbReference>
<feature type="domain" description="Shikimate dehydrogenase substrate binding N-terminal" evidence="3">
    <location>
        <begin position="6"/>
        <end position="88"/>
    </location>
</feature>
<dbReference type="SUPFAM" id="SSF53223">
    <property type="entry name" value="Aminoacid dehydrogenase-like, N-terminal domain"/>
    <property type="match status" value="1"/>
</dbReference>
<evidence type="ECO:0000313" key="4">
    <source>
        <dbReference type="EMBL" id="QUC09506.1"/>
    </source>
</evidence>
<accession>A0ABX7Y9M1</accession>
<protein>
    <submittedName>
        <fullName evidence="4">Shikimate dehydrogenase</fullName>
    </submittedName>
</protein>
<dbReference type="RefSeq" id="WP_212327226.1">
    <property type="nucleotide sequence ID" value="NZ_AP024463.1"/>
</dbReference>
<dbReference type="PANTHER" id="PTHR21089:SF1">
    <property type="entry name" value="BIFUNCTIONAL 3-DEHYDROQUINATE DEHYDRATASE_SHIKIMATE DEHYDROGENASE, CHLOROPLASTIC"/>
    <property type="match status" value="1"/>
</dbReference>
<name>A0ABX7Y9M1_9ACTN</name>
<keyword evidence="5" id="KW-1185">Reference proteome</keyword>
<proteinExistence type="predicted"/>
<sequence>MMRCAVVGDPVEHSLSPAIHRAGYRAHGLEWDYEAIQVRGGKLPEFISSLGESGEWSGLSVTAPHKQDLLRLGEPDSISRMVQGGNTIVFDSPARVYNTDVPGFVRVWRNRGLDTLSTAVIVGNGATARSLLVALSGLSVRQVMVLAREPARAVKLCELGVALSIDVTAQPLDVSVPDVDLLASTVPVSATTTRAEAWAERAGVLFDAVYDPWPTPIAKAASPGQPVITGLELLAGQAVDQFRLLTGCELGFQEALSAAVAELEARRNS</sequence>
<dbReference type="CDD" id="cd01065">
    <property type="entry name" value="NAD_bind_Shikimate_DH"/>
    <property type="match status" value="1"/>
</dbReference>
<dbReference type="Gene3D" id="3.40.50.720">
    <property type="entry name" value="NAD(P)-binding Rossmann-like Domain"/>
    <property type="match status" value="1"/>
</dbReference>
<evidence type="ECO:0000313" key="5">
    <source>
        <dbReference type="Proteomes" id="UP000678513"/>
    </source>
</evidence>
<keyword evidence="2" id="KW-0057">Aromatic amino acid biosynthesis</keyword>
<evidence type="ECO:0000259" key="3">
    <source>
        <dbReference type="Pfam" id="PF08501"/>
    </source>
</evidence>
<reference evidence="4 5" key="1">
    <citation type="submission" date="2021-03" db="EMBL/GenBank/DDBJ databases">
        <title>Human Oral Microbial Genomes.</title>
        <authorList>
            <person name="Johnston C.D."/>
            <person name="Chen T."/>
            <person name="Dewhirst F.E."/>
        </authorList>
    </citation>
    <scope>NUCLEOTIDE SEQUENCE [LARGE SCALE GENOMIC DNA]</scope>
    <source>
        <strain evidence="4 5">DSMZ 100122</strain>
    </source>
</reference>
<dbReference type="InterPro" id="IPR022893">
    <property type="entry name" value="Shikimate_DH_fam"/>
</dbReference>
<dbReference type="SUPFAM" id="SSF51735">
    <property type="entry name" value="NAD(P)-binding Rossmann-fold domains"/>
    <property type="match status" value="1"/>
</dbReference>
<keyword evidence="2" id="KW-0028">Amino-acid biosynthesis</keyword>
<dbReference type="Pfam" id="PF08501">
    <property type="entry name" value="Shikimate_dh_N"/>
    <property type="match status" value="1"/>
</dbReference>
<dbReference type="InterPro" id="IPR046346">
    <property type="entry name" value="Aminoacid_DH-like_N_sf"/>
</dbReference>
<evidence type="ECO:0000256" key="1">
    <source>
        <dbReference type="ARBA" id="ARBA00004871"/>
    </source>
</evidence>
<dbReference type="EMBL" id="CP072384">
    <property type="protein sequence ID" value="QUC09506.1"/>
    <property type="molecule type" value="Genomic_DNA"/>
</dbReference>
<comment type="pathway">
    <text evidence="1">Metabolic intermediate biosynthesis; chorismate biosynthesis; chorismate from D-erythrose 4-phosphate and phosphoenolpyruvate: step 4/7.</text>
</comment>
<dbReference type="Gene3D" id="3.40.50.10860">
    <property type="entry name" value="Leucine Dehydrogenase, chain A, domain 1"/>
    <property type="match status" value="1"/>
</dbReference>
<dbReference type="PANTHER" id="PTHR21089">
    <property type="entry name" value="SHIKIMATE DEHYDROGENASE"/>
    <property type="match status" value="1"/>
</dbReference>